<accession>A0A081B1J5</accession>
<dbReference type="EMBL" id="ANJA01000198">
    <property type="protein sequence ID" value="ETO85048.1"/>
    <property type="molecule type" value="Genomic_DNA"/>
</dbReference>
<protein>
    <submittedName>
        <fullName evidence="2">Uncharacterized protein</fullName>
    </submittedName>
</protein>
<dbReference type="AlphaFoldDB" id="A0A081B1J5"/>
<name>A0A081B1J5_PHYNI</name>
<evidence type="ECO:0000313" key="2">
    <source>
        <dbReference type="EMBL" id="ETO85006.1"/>
    </source>
</evidence>
<dbReference type="Proteomes" id="UP000028582">
    <property type="component" value="Unassembled WGS sequence"/>
</dbReference>
<feature type="compositionally biased region" description="Low complexity" evidence="1">
    <location>
        <begin position="33"/>
        <end position="44"/>
    </location>
</feature>
<dbReference type="EMBL" id="ANJA01000199">
    <property type="protein sequence ID" value="ETO85006.1"/>
    <property type="molecule type" value="Genomic_DNA"/>
</dbReference>
<reference evidence="2 4" key="1">
    <citation type="submission" date="2013-11" db="EMBL/GenBank/DDBJ databases">
        <title>The Genome Sequence of Phytophthora parasitica P1976.</title>
        <authorList>
            <consortium name="The Broad Institute Genomics Platform"/>
            <person name="Russ C."/>
            <person name="Tyler B."/>
            <person name="Panabieres F."/>
            <person name="Shan W."/>
            <person name="Tripathy S."/>
            <person name="Grunwald N."/>
            <person name="Machado M."/>
            <person name="Johnson C.S."/>
            <person name="Walker B."/>
            <person name="Young S."/>
            <person name="Zeng Q."/>
            <person name="Gargeya S."/>
            <person name="Fitzgerald M."/>
            <person name="Haas B."/>
            <person name="Abouelleil A."/>
            <person name="Allen A.W."/>
            <person name="Alvarado L."/>
            <person name="Arachchi H.M."/>
            <person name="Berlin A.M."/>
            <person name="Chapman S.B."/>
            <person name="Gainer-Dewar J."/>
            <person name="Goldberg J."/>
            <person name="Griggs A."/>
            <person name="Gujja S."/>
            <person name="Hansen M."/>
            <person name="Howarth C."/>
            <person name="Imamovic A."/>
            <person name="Ireland A."/>
            <person name="Larimer J."/>
            <person name="McCowan C."/>
            <person name="Murphy C."/>
            <person name="Pearson M."/>
            <person name="Poon T.W."/>
            <person name="Priest M."/>
            <person name="Roberts A."/>
            <person name="Saif S."/>
            <person name="Shea T."/>
            <person name="Sisk P."/>
            <person name="Sykes S."/>
            <person name="Wortman J."/>
            <person name="Nusbaum C."/>
            <person name="Birren B."/>
        </authorList>
    </citation>
    <scope>NUCLEOTIDE SEQUENCE [LARGE SCALE GENOMIC DNA]</scope>
    <source>
        <strain evidence="2 4">P1976</strain>
    </source>
</reference>
<sequence>MKSSVAAATVLKSLVGGLKQSSLDMISLGTKPSSQNRSHSSRASTYSAVH</sequence>
<evidence type="ECO:0000313" key="4">
    <source>
        <dbReference type="Proteomes" id="UP000028582"/>
    </source>
</evidence>
<comment type="caution">
    <text evidence="2">The sequence shown here is derived from an EMBL/GenBank/DDBJ whole genome shotgun (WGS) entry which is preliminary data.</text>
</comment>
<feature type="region of interest" description="Disordered" evidence="1">
    <location>
        <begin position="27"/>
        <end position="50"/>
    </location>
</feature>
<evidence type="ECO:0000313" key="3">
    <source>
        <dbReference type="EMBL" id="ETO85048.1"/>
    </source>
</evidence>
<proteinExistence type="predicted"/>
<evidence type="ECO:0000256" key="1">
    <source>
        <dbReference type="SAM" id="MobiDB-lite"/>
    </source>
</evidence>
<gene>
    <name evidence="3" type="ORF">F444_01156</name>
    <name evidence="2" type="ORF">F444_01157</name>
</gene>
<organism evidence="2 4">
    <name type="scientific">Phytophthora nicotianae P1976</name>
    <dbReference type="NCBI Taxonomy" id="1317066"/>
    <lineage>
        <taxon>Eukaryota</taxon>
        <taxon>Sar</taxon>
        <taxon>Stramenopiles</taxon>
        <taxon>Oomycota</taxon>
        <taxon>Peronosporomycetes</taxon>
        <taxon>Peronosporales</taxon>
        <taxon>Peronosporaceae</taxon>
        <taxon>Phytophthora</taxon>
    </lineage>
</organism>